<sequence length="52" mass="6189">MLAYFALTGQLTRERMEDVITLEQAMEDDRRFERLAARITQLLEEEKKNADE</sequence>
<organism evidence="1 2">
    <name type="scientific">Acidiphilium multivorum (strain DSM 11245 / JCM 8867 / NBRC 100883 / AIU 301)</name>
    <dbReference type="NCBI Taxonomy" id="926570"/>
    <lineage>
        <taxon>Bacteria</taxon>
        <taxon>Pseudomonadati</taxon>
        <taxon>Pseudomonadota</taxon>
        <taxon>Alphaproteobacteria</taxon>
        <taxon>Acetobacterales</taxon>
        <taxon>Acidocellaceae</taxon>
        <taxon>Acidiphilium</taxon>
    </lineage>
</organism>
<reference evidence="1 2" key="1">
    <citation type="submission" date="2010-12" db="EMBL/GenBank/DDBJ databases">
        <title>Whole genome sequence of Acidiphilium multivorum AIU301.</title>
        <authorList>
            <person name="Narita-Yamada S."/>
            <person name="Nakamura S."/>
            <person name="Ito N."/>
            <person name="Takarada H."/>
            <person name="Katano Y."/>
            <person name="Nakazawa H."/>
            <person name="Hosoyama A."/>
            <person name="Yamada R."/>
            <person name="Fujita N."/>
        </authorList>
    </citation>
    <scope>NUCLEOTIDE SEQUENCE [LARGE SCALE GENOMIC DNA]</scope>
    <source>
        <strain evidence="2">DSM 11245 / JCM 8867 / AIU301</strain>
    </source>
</reference>
<accession>F0J2V9</accession>
<dbReference type="HOGENOM" id="CLU_3075718_0_0_5"/>
<gene>
    <name evidence="1" type="ordered locus">ACMV_04010</name>
</gene>
<dbReference type="AlphaFoldDB" id="F0J2V9"/>
<dbReference type="EMBL" id="AP012035">
    <property type="protein sequence ID" value="BAJ79748.1"/>
    <property type="molecule type" value="Genomic_DNA"/>
</dbReference>
<evidence type="ECO:0000313" key="1">
    <source>
        <dbReference type="EMBL" id="BAJ79748.1"/>
    </source>
</evidence>
<dbReference type="KEGG" id="amv:ACMV_04010"/>
<keyword evidence="2" id="KW-1185">Reference proteome</keyword>
<proteinExistence type="predicted"/>
<evidence type="ECO:0000313" key="2">
    <source>
        <dbReference type="Proteomes" id="UP000007100"/>
    </source>
</evidence>
<dbReference type="Proteomes" id="UP000007100">
    <property type="component" value="Chromosome"/>
</dbReference>
<name>F0J2V9_ACIMA</name>
<protein>
    <submittedName>
        <fullName evidence="1">Uncharacterized protein</fullName>
    </submittedName>
</protein>